<protein>
    <submittedName>
        <fullName evidence="1">Uncharacterized protein</fullName>
    </submittedName>
</protein>
<evidence type="ECO:0000313" key="2">
    <source>
        <dbReference type="Proteomes" id="UP000637578"/>
    </source>
</evidence>
<dbReference type="Proteomes" id="UP000637578">
    <property type="component" value="Unassembled WGS sequence"/>
</dbReference>
<accession>A0A8J3CA86</accession>
<dbReference type="EMBL" id="BMMK01000018">
    <property type="protein sequence ID" value="GGM64106.1"/>
    <property type="molecule type" value="Genomic_DNA"/>
</dbReference>
<sequence length="107" mass="11097">MSAHRSLGKGHPLAAAPHELATGTGDVTVHTGYTILRGWSIRESATLALAATVIIRDGTDDTGMIVAVIELAADSHDTVWLGEGIQCATGVFVDRTAGETEGSIWLG</sequence>
<gene>
    <name evidence="1" type="ORF">GCM10012275_38300</name>
</gene>
<organism evidence="1 2">
    <name type="scientific">Longimycelium tulufanense</name>
    <dbReference type="NCBI Taxonomy" id="907463"/>
    <lineage>
        <taxon>Bacteria</taxon>
        <taxon>Bacillati</taxon>
        <taxon>Actinomycetota</taxon>
        <taxon>Actinomycetes</taxon>
        <taxon>Pseudonocardiales</taxon>
        <taxon>Pseudonocardiaceae</taxon>
        <taxon>Longimycelium</taxon>
    </lineage>
</organism>
<name>A0A8J3CA86_9PSEU</name>
<proteinExistence type="predicted"/>
<reference evidence="1" key="2">
    <citation type="submission" date="2020-09" db="EMBL/GenBank/DDBJ databases">
        <authorList>
            <person name="Sun Q."/>
            <person name="Zhou Y."/>
        </authorList>
    </citation>
    <scope>NUCLEOTIDE SEQUENCE</scope>
    <source>
        <strain evidence="1">CGMCC 4.5737</strain>
    </source>
</reference>
<comment type="caution">
    <text evidence="1">The sequence shown here is derived from an EMBL/GenBank/DDBJ whole genome shotgun (WGS) entry which is preliminary data.</text>
</comment>
<evidence type="ECO:0000313" key="1">
    <source>
        <dbReference type="EMBL" id="GGM64106.1"/>
    </source>
</evidence>
<reference evidence="1" key="1">
    <citation type="journal article" date="2014" name="Int. J. Syst. Evol. Microbiol.">
        <title>Complete genome sequence of Corynebacterium casei LMG S-19264T (=DSM 44701T), isolated from a smear-ripened cheese.</title>
        <authorList>
            <consortium name="US DOE Joint Genome Institute (JGI-PGF)"/>
            <person name="Walter F."/>
            <person name="Albersmeier A."/>
            <person name="Kalinowski J."/>
            <person name="Ruckert C."/>
        </authorList>
    </citation>
    <scope>NUCLEOTIDE SEQUENCE</scope>
    <source>
        <strain evidence="1">CGMCC 4.5737</strain>
    </source>
</reference>
<keyword evidence="2" id="KW-1185">Reference proteome</keyword>
<dbReference type="AlphaFoldDB" id="A0A8J3CA86"/>